<organism evidence="11 12">
    <name type="scientific">Toxocara canis</name>
    <name type="common">Canine roundworm</name>
    <dbReference type="NCBI Taxonomy" id="6265"/>
    <lineage>
        <taxon>Eukaryota</taxon>
        <taxon>Metazoa</taxon>
        <taxon>Ecdysozoa</taxon>
        <taxon>Nematoda</taxon>
        <taxon>Chromadorea</taxon>
        <taxon>Rhabditida</taxon>
        <taxon>Spirurina</taxon>
        <taxon>Ascaridomorpha</taxon>
        <taxon>Ascaridoidea</taxon>
        <taxon>Toxocaridae</taxon>
        <taxon>Toxocara</taxon>
    </lineage>
</organism>
<dbReference type="EMBL" id="UYWY01022918">
    <property type="protein sequence ID" value="VDM46831.1"/>
    <property type="molecule type" value="Genomic_DNA"/>
</dbReference>
<dbReference type="GO" id="GO:0030968">
    <property type="term" value="P:endoplasmic reticulum unfolded protein response"/>
    <property type="evidence" value="ECO:0007669"/>
    <property type="project" value="TreeGrafter"/>
</dbReference>
<dbReference type="AlphaFoldDB" id="A0A183V440"/>
<dbReference type="PANTHER" id="PTHR46164">
    <property type="entry name" value="ATF6, ISOFORM C"/>
    <property type="match status" value="1"/>
</dbReference>
<feature type="domain" description="BZIP" evidence="9">
    <location>
        <begin position="413"/>
        <end position="476"/>
    </location>
</feature>
<feature type="coiled-coil region" evidence="7">
    <location>
        <begin position="438"/>
        <end position="486"/>
    </location>
</feature>
<evidence type="ECO:0000256" key="1">
    <source>
        <dbReference type="ARBA" id="ARBA00004167"/>
    </source>
</evidence>
<gene>
    <name evidence="10" type="ORF">TCNE_LOCUS15510</name>
</gene>
<reference evidence="10 11" key="2">
    <citation type="submission" date="2018-11" db="EMBL/GenBank/DDBJ databases">
        <authorList>
            <consortium name="Pathogen Informatics"/>
        </authorList>
    </citation>
    <scope>NUCLEOTIDE SEQUENCE [LARGE SCALE GENOMIC DNA]</scope>
</reference>
<dbReference type="GO" id="GO:0000978">
    <property type="term" value="F:RNA polymerase II cis-regulatory region sequence-specific DNA binding"/>
    <property type="evidence" value="ECO:0007669"/>
    <property type="project" value="TreeGrafter"/>
</dbReference>
<feature type="region of interest" description="Disordered" evidence="8">
    <location>
        <begin position="651"/>
        <end position="680"/>
    </location>
</feature>
<evidence type="ECO:0000256" key="3">
    <source>
        <dbReference type="ARBA" id="ARBA00023015"/>
    </source>
</evidence>
<evidence type="ECO:0000256" key="6">
    <source>
        <dbReference type="ARBA" id="ARBA00023242"/>
    </source>
</evidence>
<dbReference type="GO" id="GO:0005634">
    <property type="term" value="C:nucleus"/>
    <property type="evidence" value="ECO:0007669"/>
    <property type="project" value="TreeGrafter"/>
</dbReference>
<keyword evidence="6" id="KW-0539">Nucleus</keyword>
<comment type="similarity">
    <text evidence="2">Belongs to the bZIP family. ATF subfamily.</text>
</comment>
<evidence type="ECO:0000256" key="4">
    <source>
        <dbReference type="ARBA" id="ARBA00023125"/>
    </source>
</evidence>
<accession>A0A183V440</accession>
<evidence type="ECO:0000256" key="7">
    <source>
        <dbReference type="SAM" id="Coils"/>
    </source>
</evidence>
<dbReference type="CDD" id="cd14686">
    <property type="entry name" value="bZIP"/>
    <property type="match status" value="1"/>
</dbReference>
<keyword evidence="4" id="KW-0238">DNA-binding</keyword>
<feature type="compositionally biased region" description="Polar residues" evidence="8">
    <location>
        <begin position="130"/>
        <end position="153"/>
    </location>
</feature>
<proteinExistence type="inferred from homology"/>
<dbReference type="PANTHER" id="PTHR46164:SF3">
    <property type="entry name" value="ATF6, ISOFORM C"/>
    <property type="match status" value="1"/>
</dbReference>
<evidence type="ECO:0000313" key="11">
    <source>
        <dbReference type="Proteomes" id="UP000050794"/>
    </source>
</evidence>
<sequence length="841" mass="93549">MNGRPMRCQFTKMTASGSGSRIPDDPPAPRLIQMSVVNEESVLHSSFDKYFRSISEHHEDEPSLLPNEVSEWLDNSLAESSDQLSLLMRDLDFDIDLFKADMANTTSDELPLCNTAVEFESKLVDEIFNGPSSRQSPISADSGNHSPSSTSSEAAGDIWPLNPVSGLSDGMTSQPSDAFVFHADCVKKDECAMQNRKDLDAVPSYFKVVEIKEAKGTEGANPLIRQTPRLTNNTLTLKTPAAQGVTRLVPVQVSAQQIIASSSQANSTQQPVIYILPTSSSSATIQQQKQPQVYVQNVPNSVHVASYGINEGGCMRNARNSQGTTNRVQPYPLIRPKLITPKREVCSPPPSATILANPIQLQTMGLPTAATKAVLTPVALPGGLQLVEYRTTPSTCCAITRNSSADSGFDEFSRKKEDRKIRNRASAQLSRIRKRNEVDEMKQKLANKDLMIASLQEENEQLKMKIVSLQNENNILKSNVNRTRVNGRTGVAAGATCVFVVLMMVTFNGPLLSRFNPVSPNSESFLQQLPFDNFDGNMKRTVQQHGRALLSVDYDVDERKDAYEDEGLRIKKNAKEVVDIIQMVNISNIADCNDTFKLYMNQTEAVRLNNDLSNWVDRHERLNFLQTRRIFRAPAPRSRAGSFAKNASMIANPNAGSHIKPKTKMSPRLRRSTSDKKEEARLKAVRERAWRHIDMISAGSNADNEQPQQKIKDTDTKATVGESYSRTPMTSGLRDSSVHDVLVPASIQLQYMELARALKQRDDTLYVVAMKDYYLLPATNRNSTMRPRVALILPALSYNGTFANQVPMMRIECEITGTGLFHIAESLLPLFYNQSFYQSMQ</sequence>
<protein>
    <submittedName>
        <fullName evidence="12">Cyclic AMP-dependent transcription factor ATF-6 beta</fullName>
    </submittedName>
</protein>
<dbReference type="InterPro" id="IPR051882">
    <property type="entry name" value="ATF_bZIP_TF"/>
</dbReference>
<dbReference type="GO" id="GO:0016020">
    <property type="term" value="C:membrane"/>
    <property type="evidence" value="ECO:0007669"/>
    <property type="project" value="UniProtKB-SubCell"/>
</dbReference>
<feature type="compositionally biased region" description="Basic residues" evidence="8">
    <location>
        <begin position="659"/>
        <end position="671"/>
    </location>
</feature>
<evidence type="ECO:0000256" key="5">
    <source>
        <dbReference type="ARBA" id="ARBA00023163"/>
    </source>
</evidence>
<keyword evidence="3" id="KW-0805">Transcription regulation</keyword>
<dbReference type="Gene3D" id="1.20.5.170">
    <property type="match status" value="1"/>
</dbReference>
<dbReference type="WBParaSite" id="TCNE_0001551101-mRNA-1">
    <property type="protein sequence ID" value="TCNE_0001551101-mRNA-1"/>
    <property type="gene ID" value="TCNE_0001551101"/>
</dbReference>
<evidence type="ECO:0000259" key="9">
    <source>
        <dbReference type="PROSITE" id="PS50217"/>
    </source>
</evidence>
<reference evidence="12" key="1">
    <citation type="submission" date="2016-06" db="UniProtKB">
        <authorList>
            <consortium name="WormBaseParasite"/>
        </authorList>
    </citation>
    <scope>IDENTIFICATION</scope>
</reference>
<dbReference type="GO" id="GO:0000981">
    <property type="term" value="F:DNA-binding transcription factor activity, RNA polymerase II-specific"/>
    <property type="evidence" value="ECO:0007669"/>
    <property type="project" value="TreeGrafter"/>
</dbReference>
<dbReference type="SMART" id="SM00338">
    <property type="entry name" value="BRLZ"/>
    <property type="match status" value="1"/>
</dbReference>
<feature type="compositionally biased region" description="Polar residues" evidence="8">
    <location>
        <begin position="700"/>
        <end position="709"/>
    </location>
</feature>
<dbReference type="SUPFAM" id="SSF57959">
    <property type="entry name" value="Leucine zipper domain"/>
    <property type="match status" value="1"/>
</dbReference>
<feature type="region of interest" description="Disordered" evidence="8">
    <location>
        <begin position="130"/>
        <end position="170"/>
    </location>
</feature>
<evidence type="ECO:0000256" key="8">
    <source>
        <dbReference type="SAM" id="MobiDB-lite"/>
    </source>
</evidence>
<evidence type="ECO:0000313" key="12">
    <source>
        <dbReference type="WBParaSite" id="TCNE_0001551101-mRNA-1"/>
    </source>
</evidence>
<evidence type="ECO:0000313" key="10">
    <source>
        <dbReference type="EMBL" id="VDM46831.1"/>
    </source>
</evidence>
<keyword evidence="11" id="KW-1185">Reference proteome</keyword>
<name>A0A183V440_TOXCA</name>
<keyword evidence="5" id="KW-0804">Transcription</keyword>
<feature type="region of interest" description="Disordered" evidence="8">
    <location>
        <begin position="700"/>
        <end position="732"/>
    </location>
</feature>
<dbReference type="PROSITE" id="PS50217">
    <property type="entry name" value="BZIP"/>
    <property type="match status" value="1"/>
</dbReference>
<comment type="subcellular location">
    <subcellularLocation>
        <location evidence="1">Membrane</location>
        <topology evidence="1">Single-pass membrane protein</topology>
    </subcellularLocation>
</comment>
<dbReference type="InterPro" id="IPR004827">
    <property type="entry name" value="bZIP"/>
</dbReference>
<dbReference type="Proteomes" id="UP000050794">
    <property type="component" value="Unassembled WGS sequence"/>
</dbReference>
<keyword evidence="7" id="KW-0175">Coiled coil</keyword>
<feature type="compositionally biased region" description="Polar residues" evidence="8">
    <location>
        <begin position="722"/>
        <end position="732"/>
    </location>
</feature>
<dbReference type="InterPro" id="IPR046347">
    <property type="entry name" value="bZIP_sf"/>
</dbReference>
<evidence type="ECO:0000256" key="2">
    <source>
        <dbReference type="ARBA" id="ARBA00009050"/>
    </source>
</evidence>